<protein>
    <submittedName>
        <fullName evidence="1">Uncharacterized protein</fullName>
    </submittedName>
</protein>
<gene>
    <name evidence="1" type="ORF">LCGC14_2396860</name>
</gene>
<comment type="caution">
    <text evidence="1">The sequence shown here is derived from an EMBL/GenBank/DDBJ whole genome shotgun (WGS) entry which is preliminary data.</text>
</comment>
<dbReference type="AlphaFoldDB" id="A0A0F9CIM3"/>
<accession>A0A0F9CIM3</accession>
<dbReference type="EMBL" id="LAZR01035890">
    <property type="protein sequence ID" value="KKL26282.1"/>
    <property type="molecule type" value="Genomic_DNA"/>
</dbReference>
<name>A0A0F9CIM3_9ZZZZ</name>
<proteinExistence type="predicted"/>
<reference evidence="1" key="1">
    <citation type="journal article" date="2015" name="Nature">
        <title>Complex archaea that bridge the gap between prokaryotes and eukaryotes.</title>
        <authorList>
            <person name="Spang A."/>
            <person name="Saw J.H."/>
            <person name="Jorgensen S.L."/>
            <person name="Zaremba-Niedzwiedzka K."/>
            <person name="Martijn J."/>
            <person name="Lind A.E."/>
            <person name="van Eijk R."/>
            <person name="Schleper C."/>
            <person name="Guy L."/>
            <person name="Ettema T.J."/>
        </authorList>
    </citation>
    <scope>NUCLEOTIDE SEQUENCE</scope>
</reference>
<sequence length="420" mass="44762">MLGGFKIELEGEGIHVNTLKFNVVTTGSADASDLKDVQLLDEDGVTLAGPVDGSDSTITFNDVEFPIGVTSFTLLGELTLTFEDGDTVKLNTDPSSALWSGVRGIVTDNAITLAGTSKTSATQTASNGGELTITEDSTSPKATLFKGGERVTLGVFKFTTEDAEDVELKEITLTSVTEAISFYEIYNASGGGVLNYSTDEDGDNTTFTFDNLVLAKDNDTKLIVKAVLTDIDGTAVSNGDTLTVTLTSYEAEGVVSEKELIETVDVETATHTLYEAFPELSWENAGDNITLFPQARTPIDTIFISNNGNEDITLGTITLDFLGDYASLGDVVLEDRNGDIFATEAGDTSVTFTIDLDVPRNGFEEIKVYADTIAFDADSILQVMLEDVSGSVVFSIDGIGTYSHDEILPSGNIYSQSLSR</sequence>
<evidence type="ECO:0000313" key="1">
    <source>
        <dbReference type="EMBL" id="KKL26282.1"/>
    </source>
</evidence>
<organism evidence="1">
    <name type="scientific">marine sediment metagenome</name>
    <dbReference type="NCBI Taxonomy" id="412755"/>
    <lineage>
        <taxon>unclassified sequences</taxon>
        <taxon>metagenomes</taxon>
        <taxon>ecological metagenomes</taxon>
    </lineage>
</organism>